<keyword evidence="6" id="KW-0472">Membrane</keyword>
<feature type="domain" description="Potassium channel" evidence="8">
    <location>
        <begin position="136"/>
        <end position="208"/>
    </location>
</feature>
<keyword evidence="5" id="KW-0406">Ion transport</keyword>
<evidence type="ECO:0000256" key="7">
    <source>
        <dbReference type="ARBA" id="ARBA00023303"/>
    </source>
</evidence>
<evidence type="ECO:0000313" key="9">
    <source>
        <dbReference type="EMBL" id="SDP58757.1"/>
    </source>
</evidence>
<reference evidence="9 10" key="1">
    <citation type="submission" date="2016-10" db="EMBL/GenBank/DDBJ databases">
        <authorList>
            <person name="de Groot N.N."/>
        </authorList>
    </citation>
    <scope>NUCLEOTIDE SEQUENCE [LARGE SCALE GENOMIC DNA]</scope>
    <source>
        <strain evidence="9 10">DSM 12272</strain>
    </source>
</reference>
<organism evidence="9 10">
    <name type="scientific">Clostridium gasigenes</name>
    <dbReference type="NCBI Taxonomy" id="94869"/>
    <lineage>
        <taxon>Bacteria</taxon>
        <taxon>Bacillati</taxon>
        <taxon>Bacillota</taxon>
        <taxon>Clostridia</taxon>
        <taxon>Eubacteriales</taxon>
        <taxon>Clostridiaceae</taxon>
        <taxon>Clostridium</taxon>
    </lineage>
</organism>
<protein>
    <submittedName>
        <fullName evidence="9">Voltage-gated potassium channel</fullName>
    </submittedName>
</protein>
<dbReference type="EMBL" id="FNJM01000008">
    <property type="protein sequence ID" value="SDP58757.1"/>
    <property type="molecule type" value="Genomic_DNA"/>
</dbReference>
<dbReference type="InterPro" id="IPR027359">
    <property type="entry name" value="Volt_channel_dom_sf"/>
</dbReference>
<name>A0A1H0TXI1_9CLOT</name>
<dbReference type="OrthoDB" id="9810759at2"/>
<sequence>MRKRVIYELFIGLLALMISIMLVLELMIVLPKEVLLSFYYIDLIVWIIFVIDYFGKFLLSKYKTTFVLENIIDFFSIIPMKTYLIVFRLLDFAILINSSQIIKIVLILRLVVLILKFKNKIKEAVRINRFNYVLILTTLVIVISAVVISLLEKMSFGDALWWCFVTFTTVGYGDVLLTTSLGRVVAVILMVVGIGFIGITTSTIAMKIINGERRKIKNNFKRELIETVKYKLDNFDDLSEGDIDDIYKTLKALKK</sequence>
<keyword evidence="2" id="KW-0813">Transport</keyword>
<evidence type="ECO:0000256" key="6">
    <source>
        <dbReference type="ARBA" id="ARBA00023136"/>
    </source>
</evidence>
<evidence type="ECO:0000313" key="10">
    <source>
        <dbReference type="Proteomes" id="UP000198597"/>
    </source>
</evidence>
<dbReference type="InterPro" id="IPR028325">
    <property type="entry name" value="VG_K_chnl"/>
</dbReference>
<dbReference type="Pfam" id="PF07885">
    <property type="entry name" value="Ion_trans_2"/>
    <property type="match status" value="1"/>
</dbReference>
<dbReference type="Gene3D" id="1.10.287.70">
    <property type="match status" value="1"/>
</dbReference>
<dbReference type="RefSeq" id="WP_089970766.1">
    <property type="nucleotide sequence ID" value="NZ_FNJM01000008.1"/>
</dbReference>
<keyword evidence="7 9" id="KW-0407">Ion channel</keyword>
<dbReference type="PRINTS" id="PR00169">
    <property type="entry name" value="KCHANNEL"/>
</dbReference>
<evidence type="ECO:0000256" key="2">
    <source>
        <dbReference type="ARBA" id="ARBA00022448"/>
    </source>
</evidence>
<comment type="subcellular location">
    <subcellularLocation>
        <location evidence="1">Membrane</location>
        <topology evidence="1">Multi-pass membrane protein</topology>
    </subcellularLocation>
</comment>
<proteinExistence type="predicted"/>
<dbReference type="PANTHER" id="PTHR11537:SF254">
    <property type="entry name" value="POTASSIUM VOLTAGE-GATED CHANNEL PROTEIN SHAB"/>
    <property type="match status" value="1"/>
</dbReference>
<dbReference type="GO" id="GO:0008076">
    <property type="term" value="C:voltage-gated potassium channel complex"/>
    <property type="evidence" value="ECO:0007669"/>
    <property type="project" value="InterPro"/>
</dbReference>
<keyword evidence="3" id="KW-0812">Transmembrane</keyword>
<evidence type="ECO:0000256" key="4">
    <source>
        <dbReference type="ARBA" id="ARBA00022989"/>
    </source>
</evidence>
<dbReference type="AlphaFoldDB" id="A0A1H0TXI1"/>
<dbReference type="PANTHER" id="PTHR11537">
    <property type="entry name" value="VOLTAGE-GATED POTASSIUM CHANNEL"/>
    <property type="match status" value="1"/>
</dbReference>
<keyword evidence="10" id="KW-1185">Reference proteome</keyword>
<evidence type="ECO:0000259" key="8">
    <source>
        <dbReference type="Pfam" id="PF07885"/>
    </source>
</evidence>
<accession>A0A1H0TXI1</accession>
<gene>
    <name evidence="9" type="ORF">SAMN04488529_108120</name>
</gene>
<dbReference type="SUPFAM" id="SSF81324">
    <property type="entry name" value="Voltage-gated potassium channels"/>
    <property type="match status" value="1"/>
</dbReference>
<evidence type="ECO:0000256" key="5">
    <source>
        <dbReference type="ARBA" id="ARBA00023065"/>
    </source>
</evidence>
<evidence type="ECO:0000256" key="1">
    <source>
        <dbReference type="ARBA" id="ARBA00004141"/>
    </source>
</evidence>
<dbReference type="Proteomes" id="UP000198597">
    <property type="component" value="Unassembled WGS sequence"/>
</dbReference>
<keyword evidence="4" id="KW-1133">Transmembrane helix</keyword>
<dbReference type="GO" id="GO:0005249">
    <property type="term" value="F:voltage-gated potassium channel activity"/>
    <property type="evidence" value="ECO:0007669"/>
    <property type="project" value="InterPro"/>
</dbReference>
<dbReference type="InterPro" id="IPR013099">
    <property type="entry name" value="K_chnl_dom"/>
</dbReference>
<dbReference type="GO" id="GO:0001508">
    <property type="term" value="P:action potential"/>
    <property type="evidence" value="ECO:0007669"/>
    <property type="project" value="TreeGrafter"/>
</dbReference>
<dbReference type="STRING" id="94869.SAMN04488529_108120"/>
<evidence type="ECO:0000256" key="3">
    <source>
        <dbReference type="ARBA" id="ARBA00022692"/>
    </source>
</evidence>
<dbReference type="Gene3D" id="1.20.120.350">
    <property type="entry name" value="Voltage-gated potassium channels. Chain C"/>
    <property type="match status" value="1"/>
</dbReference>